<name>A0A1G4PK62_9CAUL</name>
<proteinExistence type="predicted"/>
<dbReference type="EMBL" id="FMTS01000001">
    <property type="protein sequence ID" value="SCW32478.1"/>
    <property type="molecule type" value="Genomic_DNA"/>
</dbReference>
<feature type="signal peptide" evidence="2">
    <location>
        <begin position="1"/>
        <end position="26"/>
    </location>
</feature>
<evidence type="ECO:0000313" key="4">
    <source>
        <dbReference type="Proteomes" id="UP000199150"/>
    </source>
</evidence>
<sequence>MTKALRPWFAAAMAGFTLTLVPAVQAQAISGPDAGTHADLYAKVKVAGFATPLNIRQSGMKTRVDLTAGGVPQSYIADREKGVLISLTATGQNRLALVFPLGRAEGIVPLPLDLSVLARQAMLKVVGASFVRGHPCRLIEFSGYLNQSGMVCASSDNIILQMTQKGRRDALFEVVDLSMSRQDPKWFRTPPDYQVAVVPGIGGASGEAGAIEQPQPPGAQVKPPSAR</sequence>
<dbReference type="Proteomes" id="UP000199150">
    <property type="component" value="Unassembled WGS sequence"/>
</dbReference>
<evidence type="ECO:0000256" key="1">
    <source>
        <dbReference type="SAM" id="MobiDB-lite"/>
    </source>
</evidence>
<keyword evidence="4" id="KW-1185">Reference proteome</keyword>
<feature type="chain" id="PRO_5011683015" evidence="2">
    <location>
        <begin position="27"/>
        <end position="227"/>
    </location>
</feature>
<feature type="region of interest" description="Disordered" evidence="1">
    <location>
        <begin position="204"/>
        <end position="227"/>
    </location>
</feature>
<protein>
    <submittedName>
        <fullName evidence="3">Uncharacterized protein</fullName>
    </submittedName>
</protein>
<evidence type="ECO:0000256" key="2">
    <source>
        <dbReference type="SAM" id="SignalP"/>
    </source>
</evidence>
<gene>
    <name evidence="3" type="ORF">SAMN02927928_0431</name>
</gene>
<dbReference type="RefSeq" id="WP_181444849.1">
    <property type="nucleotide sequence ID" value="NZ_CBCRYE010000001.1"/>
</dbReference>
<keyword evidence="2" id="KW-0732">Signal</keyword>
<evidence type="ECO:0000313" key="3">
    <source>
        <dbReference type="EMBL" id="SCW32478.1"/>
    </source>
</evidence>
<reference evidence="4" key="1">
    <citation type="submission" date="2016-10" db="EMBL/GenBank/DDBJ databases">
        <authorList>
            <person name="Varghese N."/>
            <person name="Submissions S."/>
        </authorList>
    </citation>
    <scope>NUCLEOTIDE SEQUENCE [LARGE SCALE GENOMIC DNA]</scope>
    <source>
        <strain evidence="4">CGMCC 1.3431</strain>
    </source>
</reference>
<organism evidence="3 4">
    <name type="scientific">Asticcacaulis taihuensis</name>
    <dbReference type="NCBI Taxonomy" id="260084"/>
    <lineage>
        <taxon>Bacteria</taxon>
        <taxon>Pseudomonadati</taxon>
        <taxon>Pseudomonadota</taxon>
        <taxon>Alphaproteobacteria</taxon>
        <taxon>Caulobacterales</taxon>
        <taxon>Caulobacteraceae</taxon>
        <taxon>Asticcacaulis</taxon>
    </lineage>
</organism>
<dbReference type="AlphaFoldDB" id="A0A1G4PK62"/>
<accession>A0A1G4PK62</accession>